<evidence type="ECO:0000256" key="3">
    <source>
        <dbReference type="ARBA" id="ARBA00022989"/>
    </source>
</evidence>
<reference evidence="7 8" key="1">
    <citation type="journal article" date="2010" name="PLoS Biol.">
        <title>Multi-platform next-generation sequencing of the domestic turkey (Meleagris gallopavo): genome assembly and analysis.</title>
        <authorList>
            <person name="Dalloul R.A."/>
            <person name="Long J.A."/>
            <person name="Zimin A.V."/>
            <person name="Aslam L."/>
            <person name="Beal K."/>
            <person name="Blomberg L.A."/>
            <person name="Bouffard P."/>
            <person name="Burt D.W."/>
            <person name="Crasta O."/>
            <person name="Crooijmans R.P."/>
            <person name="Cooper K."/>
            <person name="Coulombe R.A."/>
            <person name="De S."/>
            <person name="Delany M.E."/>
            <person name="Dodgson J.B."/>
            <person name="Dong J.J."/>
            <person name="Evans C."/>
            <person name="Frederickson K.M."/>
            <person name="Flicek P."/>
            <person name="Florea L."/>
            <person name="Folkerts O."/>
            <person name="Groenen M.A."/>
            <person name="Harkins T.T."/>
            <person name="Herrero J."/>
            <person name="Hoffmann S."/>
            <person name="Megens H.J."/>
            <person name="Jiang A."/>
            <person name="de Jong P."/>
            <person name="Kaiser P."/>
            <person name="Kim H."/>
            <person name="Kim K.W."/>
            <person name="Kim S."/>
            <person name="Langenberger D."/>
            <person name="Lee M.K."/>
            <person name="Lee T."/>
            <person name="Mane S."/>
            <person name="Marcais G."/>
            <person name="Marz M."/>
            <person name="McElroy A.P."/>
            <person name="Modise T."/>
            <person name="Nefedov M."/>
            <person name="Notredame C."/>
            <person name="Paton I.R."/>
            <person name="Payne W.S."/>
            <person name="Pertea G."/>
            <person name="Prickett D."/>
            <person name="Puiu D."/>
            <person name="Qioa D."/>
            <person name="Raineri E."/>
            <person name="Ruffier M."/>
            <person name="Salzberg S.L."/>
            <person name="Schatz M.C."/>
            <person name="Scheuring C."/>
            <person name="Schmidt C.J."/>
            <person name="Schroeder S."/>
            <person name="Searle S.M."/>
            <person name="Smith E.J."/>
            <person name="Smith J."/>
            <person name="Sonstegard T.S."/>
            <person name="Stadler P.F."/>
            <person name="Tafer H."/>
            <person name="Tu Z.J."/>
            <person name="Van Tassell C.P."/>
            <person name="Vilella A.J."/>
            <person name="Williams K.P."/>
            <person name="Yorke J.A."/>
            <person name="Zhang L."/>
            <person name="Zhang H.B."/>
            <person name="Zhang X."/>
            <person name="Zhang Y."/>
            <person name="Reed K.M."/>
        </authorList>
    </citation>
    <scope>NUCLEOTIDE SEQUENCE [LARGE SCALE GENOMIC DNA]</scope>
</reference>
<keyword evidence="4 5" id="KW-0472">Membrane</keyword>
<dbReference type="PANTHER" id="PTHR45620:SF25">
    <property type="entry name" value="GLUCAGON-LIKE PEPTIDE 1 RECEPTOR"/>
    <property type="match status" value="1"/>
</dbReference>
<dbReference type="GO" id="GO:0007166">
    <property type="term" value="P:cell surface receptor signaling pathway"/>
    <property type="evidence" value="ECO:0007669"/>
    <property type="project" value="InterPro"/>
</dbReference>
<dbReference type="InterPro" id="IPR050332">
    <property type="entry name" value="GPCR_2"/>
</dbReference>
<dbReference type="Gene3D" id="1.20.1070.10">
    <property type="entry name" value="Rhodopsin 7-helix transmembrane proteins"/>
    <property type="match status" value="1"/>
</dbReference>
<dbReference type="InterPro" id="IPR000832">
    <property type="entry name" value="GPCR_2_secretin-like"/>
</dbReference>
<dbReference type="InterPro" id="IPR017983">
    <property type="entry name" value="GPCR_2_secretin-like_CS"/>
</dbReference>
<sequence>MVTFEATFPSFVYLFILFRITVCQKRNNELFSGIVSFFLCDLRLAKSTLTLIPLLGTHEVIFAFITDEHARGMLRFVKLFTELSFASFQGLMVAILYCFINNEVQMEFRKSWERWRLEHLYVQRDSSMKPLKCPANSISSGGTVGSSVYAATCQATFS</sequence>
<dbReference type="PROSITE" id="PS00650">
    <property type="entry name" value="G_PROTEIN_RECEP_F2_2"/>
    <property type="match status" value="1"/>
</dbReference>
<evidence type="ECO:0000256" key="5">
    <source>
        <dbReference type="SAM" id="Phobius"/>
    </source>
</evidence>
<evidence type="ECO:0000313" key="7">
    <source>
        <dbReference type="Ensembl" id="ENSMGAP00000026481.1"/>
    </source>
</evidence>
<dbReference type="GO" id="GO:0017046">
    <property type="term" value="F:peptide hormone binding"/>
    <property type="evidence" value="ECO:0007669"/>
    <property type="project" value="TreeGrafter"/>
</dbReference>
<evidence type="ECO:0000256" key="4">
    <source>
        <dbReference type="ARBA" id="ARBA00023136"/>
    </source>
</evidence>
<dbReference type="PROSITE" id="PS50261">
    <property type="entry name" value="G_PROTEIN_RECEP_F2_4"/>
    <property type="match status" value="1"/>
</dbReference>
<feature type="transmembrane region" description="Helical" evidence="5">
    <location>
        <begin position="6"/>
        <end position="23"/>
    </location>
</feature>
<dbReference type="GO" id="GO:0007189">
    <property type="term" value="P:adenylate cyclase-activating G protein-coupled receptor signaling pathway"/>
    <property type="evidence" value="ECO:0007669"/>
    <property type="project" value="TreeGrafter"/>
</dbReference>
<dbReference type="Proteomes" id="UP000001645">
    <property type="component" value="Chromosome 2"/>
</dbReference>
<reference evidence="7" key="3">
    <citation type="submission" date="2025-09" db="UniProtKB">
        <authorList>
            <consortium name="Ensembl"/>
        </authorList>
    </citation>
    <scope>IDENTIFICATION</scope>
</reference>
<dbReference type="GO" id="GO:0045777">
    <property type="term" value="P:positive regulation of blood pressure"/>
    <property type="evidence" value="ECO:0007669"/>
    <property type="project" value="TreeGrafter"/>
</dbReference>
<dbReference type="PANTHER" id="PTHR45620">
    <property type="entry name" value="PDF RECEPTOR-LIKE PROTEIN-RELATED"/>
    <property type="match status" value="1"/>
</dbReference>
<feature type="domain" description="G-protein coupled receptors family 2 profile 2" evidence="6">
    <location>
        <begin position="1"/>
        <end position="101"/>
    </location>
</feature>
<keyword evidence="3 5" id="KW-1133">Transmembrane helix</keyword>
<accession>A0A803Y3Y4</accession>
<reference evidence="7" key="2">
    <citation type="submission" date="2025-08" db="UniProtKB">
        <authorList>
            <consortium name="Ensembl"/>
        </authorList>
    </citation>
    <scope>IDENTIFICATION</scope>
</reference>
<feature type="transmembrane region" description="Helical" evidence="5">
    <location>
        <begin position="77"/>
        <end position="100"/>
    </location>
</feature>
<organism evidence="7 8">
    <name type="scientific">Meleagris gallopavo</name>
    <name type="common">Wild turkey</name>
    <dbReference type="NCBI Taxonomy" id="9103"/>
    <lineage>
        <taxon>Eukaryota</taxon>
        <taxon>Metazoa</taxon>
        <taxon>Chordata</taxon>
        <taxon>Craniata</taxon>
        <taxon>Vertebrata</taxon>
        <taxon>Euteleostomi</taxon>
        <taxon>Archelosauria</taxon>
        <taxon>Archosauria</taxon>
        <taxon>Dinosauria</taxon>
        <taxon>Saurischia</taxon>
        <taxon>Theropoda</taxon>
        <taxon>Coelurosauria</taxon>
        <taxon>Aves</taxon>
        <taxon>Neognathae</taxon>
        <taxon>Galloanserae</taxon>
        <taxon>Galliformes</taxon>
        <taxon>Phasianidae</taxon>
        <taxon>Meleagridinae</taxon>
        <taxon>Meleagris</taxon>
    </lineage>
</organism>
<feature type="transmembrane region" description="Helical" evidence="5">
    <location>
        <begin position="44"/>
        <end position="65"/>
    </location>
</feature>
<evidence type="ECO:0000313" key="8">
    <source>
        <dbReference type="Proteomes" id="UP000001645"/>
    </source>
</evidence>
<dbReference type="GO" id="GO:0004967">
    <property type="term" value="F:glucagon receptor activity"/>
    <property type="evidence" value="ECO:0007669"/>
    <property type="project" value="TreeGrafter"/>
</dbReference>
<protein>
    <submittedName>
        <fullName evidence="7">Glucagon like peptide 1 receptor</fullName>
    </submittedName>
</protein>
<dbReference type="Pfam" id="PF00002">
    <property type="entry name" value="7tm_2"/>
    <property type="match status" value="1"/>
</dbReference>
<keyword evidence="2 5" id="KW-0812">Transmembrane</keyword>
<evidence type="ECO:0000256" key="1">
    <source>
        <dbReference type="ARBA" id="ARBA00004141"/>
    </source>
</evidence>
<dbReference type="InterPro" id="IPR017981">
    <property type="entry name" value="GPCR_2-like_7TM"/>
</dbReference>
<dbReference type="Ensembl" id="ENSMGAT00000031128.1">
    <property type="protein sequence ID" value="ENSMGAP00000026481.1"/>
    <property type="gene ID" value="ENSMGAG00000019429.1"/>
</dbReference>
<dbReference type="PRINTS" id="PR00249">
    <property type="entry name" value="GPCRSECRETIN"/>
</dbReference>
<evidence type="ECO:0000256" key="2">
    <source>
        <dbReference type="ARBA" id="ARBA00022692"/>
    </source>
</evidence>
<comment type="subcellular location">
    <subcellularLocation>
        <location evidence="1">Membrane</location>
        <topology evidence="1">Multi-pass membrane protein</topology>
    </subcellularLocation>
</comment>
<evidence type="ECO:0000259" key="6">
    <source>
        <dbReference type="PROSITE" id="PS50261"/>
    </source>
</evidence>
<dbReference type="GO" id="GO:0044508">
    <property type="term" value="F:glucagon-like peptide 1 receptor activity"/>
    <property type="evidence" value="ECO:0007669"/>
    <property type="project" value="TreeGrafter"/>
</dbReference>
<proteinExistence type="predicted"/>
<dbReference type="GeneTree" id="ENSGT00940000161009"/>
<keyword evidence="8" id="KW-1185">Reference proteome</keyword>
<name>A0A803Y3Y4_MELGA</name>
<dbReference type="GO" id="GO:0005886">
    <property type="term" value="C:plasma membrane"/>
    <property type="evidence" value="ECO:0007669"/>
    <property type="project" value="TreeGrafter"/>
</dbReference>
<dbReference type="AlphaFoldDB" id="A0A803Y3Y4"/>